<comment type="cofactor">
    <cofactor evidence="1">
        <name>[4Fe-4S] cluster</name>
        <dbReference type="ChEBI" id="CHEBI:49883"/>
    </cofactor>
</comment>
<dbReference type="EMBL" id="BJND01000057">
    <property type="protein sequence ID" value="GEC08723.1"/>
    <property type="molecule type" value="Genomic_DNA"/>
</dbReference>
<dbReference type="Gene3D" id="3.80.30.20">
    <property type="entry name" value="tm_1862 like domain"/>
    <property type="match status" value="1"/>
</dbReference>
<dbReference type="SUPFAM" id="SSF102114">
    <property type="entry name" value="Radical SAM enzymes"/>
    <property type="match status" value="1"/>
</dbReference>
<dbReference type="InterPro" id="IPR006158">
    <property type="entry name" value="Cobalamin-bd"/>
</dbReference>
<name>A0A4Y3VQ42_9ACTN</name>
<dbReference type="InterPro" id="IPR051198">
    <property type="entry name" value="BchE-like"/>
</dbReference>
<protein>
    <submittedName>
        <fullName evidence="10">B12-binding domain-containing radical SAM protein</fullName>
    </submittedName>
</protein>
<reference evidence="10 11" key="1">
    <citation type="submission" date="2019-06" db="EMBL/GenBank/DDBJ databases">
        <title>Whole genome shotgun sequence of Streptomyces spinoverrucosus NBRC 14228.</title>
        <authorList>
            <person name="Hosoyama A."/>
            <person name="Uohara A."/>
            <person name="Ohji S."/>
            <person name="Ichikawa N."/>
        </authorList>
    </citation>
    <scope>NUCLEOTIDE SEQUENCE [LARGE SCALE GENOMIC DNA]</scope>
    <source>
        <strain evidence="10 11">NBRC 14228</strain>
    </source>
</reference>
<organism evidence="10 11">
    <name type="scientific">Streptomyces spinoverrucosus</name>
    <dbReference type="NCBI Taxonomy" id="284043"/>
    <lineage>
        <taxon>Bacteria</taxon>
        <taxon>Bacillati</taxon>
        <taxon>Actinomycetota</taxon>
        <taxon>Actinomycetes</taxon>
        <taxon>Kitasatosporales</taxon>
        <taxon>Streptomycetaceae</taxon>
        <taxon>Streptomyces</taxon>
    </lineage>
</organism>
<proteinExistence type="predicted"/>
<dbReference type="PANTHER" id="PTHR43409:SF7">
    <property type="entry name" value="BLL1977 PROTEIN"/>
    <property type="match status" value="1"/>
</dbReference>
<dbReference type="Pfam" id="PF02310">
    <property type="entry name" value="B12-binding"/>
    <property type="match status" value="1"/>
</dbReference>
<keyword evidence="4" id="KW-0949">S-adenosyl-L-methionine</keyword>
<evidence type="ECO:0000256" key="3">
    <source>
        <dbReference type="ARBA" id="ARBA00022679"/>
    </source>
</evidence>
<evidence type="ECO:0000256" key="7">
    <source>
        <dbReference type="ARBA" id="ARBA00023014"/>
    </source>
</evidence>
<dbReference type="InterPro" id="IPR006638">
    <property type="entry name" value="Elp3/MiaA/NifB-like_rSAM"/>
</dbReference>
<dbReference type="InterPro" id="IPR058240">
    <property type="entry name" value="rSAM_sf"/>
</dbReference>
<keyword evidence="3" id="KW-0808">Transferase</keyword>
<keyword evidence="5" id="KW-0479">Metal-binding</keyword>
<dbReference type="PANTHER" id="PTHR43409">
    <property type="entry name" value="ANAEROBIC MAGNESIUM-PROTOPORPHYRIN IX MONOMETHYL ESTER CYCLASE-RELATED"/>
    <property type="match status" value="1"/>
</dbReference>
<dbReference type="SFLD" id="SFLDG01123">
    <property type="entry name" value="methyltransferase_(Class_B)"/>
    <property type="match status" value="1"/>
</dbReference>
<keyword evidence="2" id="KW-0489">Methyltransferase</keyword>
<evidence type="ECO:0000313" key="10">
    <source>
        <dbReference type="EMBL" id="GEC08723.1"/>
    </source>
</evidence>
<dbReference type="GO" id="GO:0003824">
    <property type="term" value="F:catalytic activity"/>
    <property type="evidence" value="ECO:0007669"/>
    <property type="project" value="InterPro"/>
</dbReference>
<dbReference type="InterPro" id="IPR007197">
    <property type="entry name" value="rSAM"/>
</dbReference>
<evidence type="ECO:0000256" key="4">
    <source>
        <dbReference type="ARBA" id="ARBA00022691"/>
    </source>
</evidence>
<dbReference type="SFLD" id="SFLDS00029">
    <property type="entry name" value="Radical_SAM"/>
    <property type="match status" value="1"/>
</dbReference>
<dbReference type="Pfam" id="PF04055">
    <property type="entry name" value="Radical_SAM"/>
    <property type="match status" value="1"/>
</dbReference>
<dbReference type="SFLD" id="SFLDG01082">
    <property type="entry name" value="B12-binding_domain_containing"/>
    <property type="match status" value="1"/>
</dbReference>
<dbReference type="Gene3D" id="3.40.50.280">
    <property type="entry name" value="Cobalamin-binding domain"/>
    <property type="match status" value="1"/>
</dbReference>
<dbReference type="GO" id="GO:0051539">
    <property type="term" value="F:4 iron, 4 sulfur cluster binding"/>
    <property type="evidence" value="ECO:0007669"/>
    <property type="project" value="UniProtKB-KW"/>
</dbReference>
<evidence type="ECO:0000256" key="6">
    <source>
        <dbReference type="ARBA" id="ARBA00023004"/>
    </source>
</evidence>
<dbReference type="Proteomes" id="UP000317881">
    <property type="component" value="Unassembled WGS sequence"/>
</dbReference>
<dbReference type="PROSITE" id="PS51332">
    <property type="entry name" value="B12_BINDING"/>
    <property type="match status" value="1"/>
</dbReference>
<evidence type="ECO:0000256" key="2">
    <source>
        <dbReference type="ARBA" id="ARBA00022603"/>
    </source>
</evidence>
<dbReference type="RefSeq" id="WP_141313439.1">
    <property type="nucleotide sequence ID" value="NZ_BJND01000057.1"/>
</dbReference>
<keyword evidence="11" id="KW-1185">Reference proteome</keyword>
<evidence type="ECO:0000256" key="1">
    <source>
        <dbReference type="ARBA" id="ARBA00001966"/>
    </source>
</evidence>
<keyword evidence="7" id="KW-0411">Iron-sulfur</keyword>
<evidence type="ECO:0000256" key="5">
    <source>
        <dbReference type="ARBA" id="ARBA00022723"/>
    </source>
</evidence>
<evidence type="ECO:0000259" key="8">
    <source>
        <dbReference type="PROSITE" id="PS51332"/>
    </source>
</evidence>
<feature type="domain" description="B12-binding" evidence="8">
    <location>
        <begin position="35"/>
        <end position="170"/>
    </location>
</feature>
<dbReference type="GO" id="GO:0046872">
    <property type="term" value="F:metal ion binding"/>
    <property type="evidence" value="ECO:0007669"/>
    <property type="project" value="UniProtKB-KW"/>
</dbReference>
<accession>A0A4Y3VQ42</accession>
<feature type="domain" description="Radical SAM core" evidence="9">
    <location>
        <begin position="219"/>
        <end position="466"/>
    </location>
</feature>
<evidence type="ECO:0000313" key="11">
    <source>
        <dbReference type="Proteomes" id="UP000317881"/>
    </source>
</evidence>
<dbReference type="GO" id="GO:0031419">
    <property type="term" value="F:cobalamin binding"/>
    <property type="evidence" value="ECO:0007669"/>
    <property type="project" value="InterPro"/>
</dbReference>
<dbReference type="OrthoDB" id="5298546at2"/>
<dbReference type="InterPro" id="IPR023404">
    <property type="entry name" value="rSAM_horseshoe"/>
</dbReference>
<dbReference type="InterPro" id="IPR034466">
    <property type="entry name" value="Methyltransferase_Class_B"/>
</dbReference>
<dbReference type="CDD" id="cd01335">
    <property type="entry name" value="Radical_SAM"/>
    <property type="match status" value="1"/>
</dbReference>
<dbReference type="SMART" id="SM00729">
    <property type="entry name" value="Elp3"/>
    <property type="match status" value="1"/>
</dbReference>
<sequence>MPALSTTEVPPRATPDLINGADTSRALDALFVNAPLRDYEQRPRVNDYTLPVLGMAYIATYAAQEGFNVGVLDAEAHGLGLAETIATINEAKPRWVGMNLLAPTYELSARIADGLDEDIRLMVGGHHAKAMPATVLADPRMKRLHALILGEGETRVAALLDDERRRAELPAVMWRDHRLGTNAIGLPQGKNVHQWTAPDIDALPFVNRAFLPQDPYRADDGRTEANIVGSRGCPYDCGFCGAAVSANPDIKIRTRSPEGIIAELERLHADHGVTAFRFVDDLFLGADRIIRDSMTAFTMHRIGERYVWDATGRINVLHRADDALLDTLAANGLREVALGIESGSDRVLRAMDKRITADMTASVARRLMARGINVKGYFILGYPGERRDDLDATVSHIHSLWTLSGRLPGTFRASVFEFRPYPGTPIWSRLVETGHDPGQMLAYGDVDLTEHGADEAMRGRDEFNFSVGIQFAETPLAEIREHLAALSREQHKRNKGGAVA</sequence>
<keyword evidence="6" id="KW-0408">Iron</keyword>
<comment type="caution">
    <text evidence="10">The sequence shown here is derived from an EMBL/GenBank/DDBJ whole genome shotgun (WGS) entry which is preliminary data.</text>
</comment>
<dbReference type="PROSITE" id="PS51918">
    <property type="entry name" value="RADICAL_SAM"/>
    <property type="match status" value="1"/>
</dbReference>
<evidence type="ECO:0000259" key="9">
    <source>
        <dbReference type="PROSITE" id="PS51918"/>
    </source>
</evidence>
<dbReference type="AlphaFoldDB" id="A0A4Y3VQ42"/>
<gene>
    <name evidence="10" type="ORF">SSP24_63780</name>
</gene>